<dbReference type="GO" id="GO:0055085">
    <property type="term" value="P:transmembrane transport"/>
    <property type="evidence" value="ECO:0007669"/>
    <property type="project" value="InterPro"/>
</dbReference>
<dbReference type="InterPro" id="IPR035906">
    <property type="entry name" value="MetI-like_sf"/>
</dbReference>
<comment type="subcellular location">
    <subcellularLocation>
        <location evidence="1 7">Cell membrane</location>
        <topology evidence="1 7">Multi-pass membrane protein</topology>
    </subcellularLocation>
</comment>
<evidence type="ECO:0000256" key="6">
    <source>
        <dbReference type="ARBA" id="ARBA00023136"/>
    </source>
</evidence>
<proteinExistence type="inferred from homology"/>
<feature type="transmembrane region" description="Helical" evidence="7">
    <location>
        <begin position="12"/>
        <end position="32"/>
    </location>
</feature>
<evidence type="ECO:0000313" key="9">
    <source>
        <dbReference type="EMBL" id="GBG10008.1"/>
    </source>
</evidence>
<dbReference type="PANTHER" id="PTHR43744">
    <property type="entry name" value="ABC TRANSPORTER PERMEASE PROTEIN MG189-RELATED-RELATED"/>
    <property type="match status" value="1"/>
</dbReference>
<comment type="caution">
    <text evidence="9">The sequence shown here is derived from an EMBL/GenBank/DDBJ whole genome shotgun (WGS) entry which is preliminary data.</text>
</comment>
<keyword evidence="2 7" id="KW-0813">Transport</keyword>
<organism evidence="9 10">
    <name type="scientific">Paenibacillus agaridevorans</name>
    <dbReference type="NCBI Taxonomy" id="171404"/>
    <lineage>
        <taxon>Bacteria</taxon>
        <taxon>Bacillati</taxon>
        <taxon>Bacillota</taxon>
        <taxon>Bacilli</taxon>
        <taxon>Bacillales</taxon>
        <taxon>Paenibacillaceae</taxon>
        <taxon>Paenibacillus</taxon>
    </lineage>
</organism>
<keyword evidence="6 7" id="KW-0472">Membrane</keyword>
<feature type="transmembrane region" description="Helical" evidence="7">
    <location>
        <begin position="241"/>
        <end position="261"/>
    </location>
</feature>
<dbReference type="EMBL" id="BDQX01000281">
    <property type="protein sequence ID" value="GBG10008.1"/>
    <property type="molecule type" value="Genomic_DNA"/>
</dbReference>
<dbReference type="PROSITE" id="PS50928">
    <property type="entry name" value="ABC_TM1"/>
    <property type="match status" value="1"/>
</dbReference>
<feature type="transmembrane region" description="Helical" evidence="7">
    <location>
        <begin position="107"/>
        <end position="130"/>
    </location>
</feature>
<keyword evidence="5 7" id="KW-1133">Transmembrane helix</keyword>
<evidence type="ECO:0000259" key="8">
    <source>
        <dbReference type="PROSITE" id="PS50928"/>
    </source>
</evidence>
<feature type="domain" description="ABC transmembrane type-1" evidence="8">
    <location>
        <begin position="70"/>
        <end position="262"/>
    </location>
</feature>
<feature type="transmembrane region" description="Helical" evidence="7">
    <location>
        <begin position="142"/>
        <end position="161"/>
    </location>
</feature>
<feature type="transmembrane region" description="Helical" evidence="7">
    <location>
        <begin position="70"/>
        <end position="95"/>
    </location>
</feature>
<evidence type="ECO:0000256" key="3">
    <source>
        <dbReference type="ARBA" id="ARBA00022475"/>
    </source>
</evidence>
<dbReference type="Pfam" id="PF00528">
    <property type="entry name" value="BPD_transp_1"/>
    <property type="match status" value="1"/>
</dbReference>
<dbReference type="PANTHER" id="PTHR43744:SF8">
    <property type="entry name" value="SN-GLYCEROL-3-PHOSPHATE TRANSPORT SYSTEM PERMEASE PROTEIN UGPE"/>
    <property type="match status" value="1"/>
</dbReference>
<evidence type="ECO:0000256" key="4">
    <source>
        <dbReference type="ARBA" id="ARBA00022692"/>
    </source>
</evidence>
<dbReference type="RefSeq" id="WP_108994588.1">
    <property type="nucleotide sequence ID" value="NZ_BDQX01000281.1"/>
</dbReference>
<evidence type="ECO:0000256" key="1">
    <source>
        <dbReference type="ARBA" id="ARBA00004651"/>
    </source>
</evidence>
<dbReference type="CDD" id="cd06261">
    <property type="entry name" value="TM_PBP2"/>
    <property type="match status" value="1"/>
</dbReference>
<keyword evidence="4 7" id="KW-0812">Transmembrane</keyword>
<dbReference type="SUPFAM" id="SSF161098">
    <property type="entry name" value="MetI-like"/>
    <property type="match status" value="1"/>
</dbReference>
<accession>A0A2R5EY80</accession>
<dbReference type="Gene3D" id="1.10.3720.10">
    <property type="entry name" value="MetI-like"/>
    <property type="match status" value="1"/>
</dbReference>
<evidence type="ECO:0000256" key="2">
    <source>
        <dbReference type="ARBA" id="ARBA00022448"/>
    </source>
</evidence>
<sequence length="277" mass="31111">MVRKRRNPTDIAIEVGLFLFACVLLYPIYFLYVGSFKSPAIFYDPFAFPKELYWGSFAIVFEKVKLLDGFFNTIVIMSFSLVSIVVICSMAGYAIARVKNRWFQAIYYLFLSGMIVPLQTTMVTIFKMGVSIQLIDTRTFMVLLYAAGAIPIATFIYVGFMKSIPKEIEESAFIDGCGPMQSFARIVLPLLLPATGTILITNVTAIYNDFMGPLLYLKSESKMTLMPQIVQFYANKQSMDYGPVFALSALAVLPLILLFIFTQKYMIKGLIVGSLKG</sequence>
<keyword evidence="10" id="KW-1185">Reference proteome</keyword>
<evidence type="ECO:0000256" key="7">
    <source>
        <dbReference type="RuleBase" id="RU363032"/>
    </source>
</evidence>
<comment type="similarity">
    <text evidence="7">Belongs to the binding-protein-dependent transport system permease family.</text>
</comment>
<gene>
    <name evidence="9" type="ORF">PAT3040_04692</name>
</gene>
<protein>
    <recommendedName>
        <fullName evidence="8">ABC transmembrane type-1 domain-containing protein</fullName>
    </recommendedName>
</protein>
<dbReference type="InterPro" id="IPR000515">
    <property type="entry name" value="MetI-like"/>
</dbReference>
<evidence type="ECO:0000313" key="10">
    <source>
        <dbReference type="Proteomes" id="UP000245202"/>
    </source>
</evidence>
<dbReference type="Proteomes" id="UP000245202">
    <property type="component" value="Unassembled WGS sequence"/>
</dbReference>
<name>A0A2R5EY80_9BACL</name>
<feature type="transmembrane region" description="Helical" evidence="7">
    <location>
        <begin position="182"/>
        <end position="207"/>
    </location>
</feature>
<dbReference type="AlphaFoldDB" id="A0A2R5EY80"/>
<reference evidence="9 10" key="1">
    <citation type="submission" date="2017-08" db="EMBL/GenBank/DDBJ databases">
        <title>Substantial Increase in Enzyme Production by Combined Drug-Resistance Mutations in Paenibacillus agaridevorans.</title>
        <authorList>
            <person name="Tanaka Y."/>
            <person name="Funane K."/>
            <person name="Hosaka T."/>
            <person name="Shiwa Y."/>
            <person name="Fujita N."/>
            <person name="Miyazaki T."/>
            <person name="Yoshikawa H."/>
            <person name="Murakami K."/>
            <person name="Kasahara K."/>
            <person name="Inaoka T."/>
            <person name="Hiraga Y."/>
            <person name="Ochi K."/>
        </authorList>
    </citation>
    <scope>NUCLEOTIDE SEQUENCE [LARGE SCALE GENOMIC DNA]</scope>
    <source>
        <strain evidence="9 10">T-3040</strain>
    </source>
</reference>
<keyword evidence="3" id="KW-1003">Cell membrane</keyword>
<evidence type="ECO:0000256" key="5">
    <source>
        <dbReference type="ARBA" id="ARBA00022989"/>
    </source>
</evidence>
<dbReference type="GO" id="GO:0005886">
    <property type="term" value="C:plasma membrane"/>
    <property type="evidence" value="ECO:0007669"/>
    <property type="project" value="UniProtKB-SubCell"/>
</dbReference>